<dbReference type="InterPro" id="IPR055690">
    <property type="entry name" value="DUF7266"/>
</dbReference>
<evidence type="ECO:0000256" key="1">
    <source>
        <dbReference type="SAM" id="Phobius"/>
    </source>
</evidence>
<keyword evidence="1" id="KW-0812">Transmembrane</keyword>
<gene>
    <name evidence="2" type="ORF">ACFQKD_10320</name>
</gene>
<comment type="caution">
    <text evidence="2">The sequence shown here is derived from an EMBL/GenBank/DDBJ whole genome shotgun (WGS) entry which is preliminary data.</text>
</comment>
<dbReference type="RefSeq" id="WP_276237806.1">
    <property type="nucleotide sequence ID" value="NZ_CP119989.1"/>
</dbReference>
<keyword evidence="1" id="KW-1133">Transmembrane helix</keyword>
<keyword evidence="3" id="KW-1185">Reference proteome</keyword>
<protein>
    <submittedName>
        <fullName evidence="2">Uncharacterized protein</fullName>
    </submittedName>
</protein>
<dbReference type="Proteomes" id="UP001596388">
    <property type="component" value="Unassembled WGS sequence"/>
</dbReference>
<dbReference type="GeneID" id="79271391"/>
<evidence type="ECO:0000313" key="3">
    <source>
        <dbReference type="Proteomes" id="UP001596388"/>
    </source>
</evidence>
<reference evidence="2 3" key="1">
    <citation type="journal article" date="2019" name="Int. J. Syst. Evol. Microbiol.">
        <title>The Global Catalogue of Microorganisms (GCM) 10K type strain sequencing project: providing services to taxonomists for standard genome sequencing and annotation.</title>
        <authorList>
            <consortium name="The Broad Institute Genomics Platform"/>
            <consortium name="The Broad Institute Genome Sequencing Center for Infectious Disease"/>
            <person name="Wu L."/>
            <person name="Ma J."/>
        </authorList>
    </citation>
    <scope>NUCLEOTIDE SEQUENCE [LARGE SCALE GENOMIC DNA]</scope>
    <source>
        <strain evidence="2 3">DT55</strain>
    </source>
</reference>
<accession>A0ABD5WVQ3</accession>
<dbReference type="Pfam" id="PF23928">
    <property type="entry name" value="DUF7266"/>
    <property type="match status" value="1"/>
</dbReference>
<keyword evidence="1" id="KW-0472">Membrane</keyword>
<sequence>MSDDRAVTPVVSKTLEVGIVLLFIGGLSAALFGGVVPDYRDAAGDRVAERTLAGATTEVEDAVPPPARAVRVERRVSLPETIRGARYRVVADDGSLALDHPNEAVGDRLRLALPERVATVTGAWRSGATTVVVVTGGDGAVTVELVNR</sequence>
<name>A0ABD5WVQ3_9EURY</name>
<dbReference type="EMBL" id="JBHTAG010000003">
    <property type="protein sequence ID" value="MFC7097700.1"/>
    <property type="molecule type" value="Genomic_DNA"/>
</dbReference>
<organism evidence="2 3">
    <name type="scientific">Halobaculum marinum</name>
    <dbReference type="NCBI Taxonomy" id="3031996"/>
    <lineage>
        <taxon>Archaea</taxon>
        <taxon>Methanobacteriati</taxon>
        <taxon>Methanobacteriota</taxon>
        <taxon>Stenosarchaea group</taxon>
        <taxon>Halobacteria</taxon>
        <taxon>Halobacteriales</taxon>
        <taxon>Haloferacaceae</taxon>
        <taxon>Halobaculum</taxon>
    </lineage>
</organism>
<dbReference type="AlphaFoldDB" id="A0ABD5WVQ3"/>
<feature type="transmembrane region" description="Helical" evidence="1">
    <location>
        <begin position="17"/>
        <end position="36"/>
    </location>
</feature>
<proteinExistence type="predicted"/>
<evidence type="ECO:0000313" key="2">
    <source>
        <dbReference type="EMBL" id="MFC7097700.1"/>
    </source>
</evidence>